<dbReference type="Gene3D" id="3.90.176.10">
    <property type="entry name" value="Toxin ADP-ribosyltransferase, Chain A, domain 1"/>
    <property type="match status" value="1"/>
</dbReference>
<proteinExistence type="predicted"/>
<gene>
    <name evidence="3" type="ORF">H8S59_12330</name>
</gene>
<keyword evidence="1" id="KW-0472">Membrane</keyword>
<feature type="transmembrane region" description="Helical" evidence="1">
    <location>
        <begin position="376"/>
        <end position="401"/>
    </location>
</feature>
<evidence type="ECO:0000313" key="3">
    <source>
        <dbReference type="EMBL" id="MBC3950550.1"/>
    </source>
</evidence>
<dbReference type="Proteomes" id="UP000651852">
    <property type="component" value="Unassembled WGS sequence"/>
</dbReference>
<feature type="domain" description="Dermonecrotic toxin N-terminal" evidence="2">
    <location>
        <begin position="37"/>
        <end position="295"/>
    </location>
</feature>
<accession>A0ABR7B043</accession>
<sequence>MHRPPVEPALTFTQGTADARYLTDEQQLKQIARQFVEDYPDIHGTAYAQASKLLLTHTGKRLDPEKVYWHRFHNAMSSPRTFTGWQHSGVPYESMNFVELLLRRFTAHDQLASDELQLYGGFYTDGPAHGVFDERNEVRLLPMQVMNDFWALDFNQLFQARMDSFWVQHSDNFCTLARSRFLAAAGQQLRAGQLTLSQFKNLMGAVVGKLEPVMTLSTLHTRINAPRGITLRSFDIGGYPCSESFRVVSDTGWQILYFPADEQPFHVFASDSDLYHWVQRCLSQPATRSAFMALFLRTHSAQQQHQAQFDDNAQRIVQTPWVAGQRLINSSSRTIPGNAFEYLRDLARQQLQEDARVLLTSNSDLRKRMWMGYLDAFISVFGSFAPLGWPMALTLVGAGAVNVGLRTDQAINGKSARERKAGLVGAIFNAIFLLFNLPTLVGLSRAASVRPVSEPAGVEASATESSGITPSNEMITLVEIRDPLEGLEGNVILAADAPTAVGRMQGIQQLANGETWINLNDMPYRVLYSDELNSWRIVDPTHATDSNVVRAVRLNALQEWELVDQPEGSATLPTANPLSPTKPYATVRSSFWDIHMQFNLPEEERFSQMALARQEAVINVREVHADDLMLETPTGSRVVIDSSGNEHWVFKAANGDFAGDRIKPYSIRDSMFNQFLRTGSSQGEGQAGLIEDLADDLLEVGRNNDVSLYRGGSALRGTSGHFFRSGRIKPGNVLVTTDITSFSENPFIARVFCSSQAGQDSAAFALTQEQITFDDSAVVFELPAKHYLGGIPVALFSETPQEAESIFMPGHYFLIDGIQEVTGLNFKFMRVQLTEIPQPKTWHVLLDMRTGEPFSREQYAAKLGDEGKPLVDRFFPAPDEALSV</sequence>
<feature type="transmembrane region" description="Helical" evidence="1">
    <location>
        <begin position="421"/>
        <end position="443"/>
    </location>
</feature>
<dbReference type="InterPro" id="IPR046673">
    <property type="entry name" value="ToxA_N"/>
</dbReference>
<dbReference type="EMBL" id="JACONW010000048">
    <property type="protein sequence ID" value="MBC3950550.1"/>
    <property type="molecule type" value="Genomic_DNA"/>
</dbReference>
<evidence type="ECO:0000256" key="1">
    <source>
        <dbReference type="SAM" id="Phobius"/>
    </source>
</evidence>
<name>A0ABR7B043_9PSED</name>
<organism evidence="3 4">
    <name type="scientific">Pseudomonas folii</name>
    <dbReference type="NCBI Taxonomy" id="2762593"/>
    <lineage>
        <taxon>Bacteria</taxon>
        <taxon>Pseudomonadati</taxon>
        <taxon>Pseudomonadota</taxon>
        <taxon>Gammaproteobacteria</taxon>
        <taxon>Pseudomonadales</taxon>
        <taxon>Pseudomonadaceae</taxon>
        <taxon>Pseudomonas</taxon>
    </lineage>
</organism>
<dbReference type="SUPFAM" id="SSF56399">
    <property type="entry name" value="ADP-ribosylation"/>
    <property type="match status" value="1"/>
</dbReference>
<comment type="caution">
    <text evidence="3">The sequence shown here is derived from an EMBL/GenBank/DDBJ whole genome shotgun (WGS) entry which is preliminary data.</text>
</comment>
<evidence type="ECO:0000259" key="2">
    <source>
        <dbReference type="Pfam" id="PF20178"/>
    </source>
</evidence>
<reference evidence="3 4" key="1">
    <citation type="submission" date="2020-08" db="EMBL/GenBank/DDBJ databases">
        <title>Putative novel bacterial strains isolated from necrotic wheat leaf tissues caused by Xanthomonas translucens.</title>
        <authorList>
            <person name="Tambong J.T."/>
        </authorList>
    </citation>
    <scope>NUCLEOTIDE SEQUENCE [LARGE SCALE GENOMIC DNA]</scope>
    <source>
        <strain evidence="3 4">DOAB 1069</strain>
    </source>
</reference>
<dbReference type="Pfam" id="PF20178">
    <property type="entry name" value="ToxA_N"/>
    <property type="match status" value="1"/>
</dbReference>
<keyword evidence="1" id="KW-0812">Transmembrane</keyword>
<dbReference type="RefSeq" id="WP_187521585.1">
    <property type="nucleotide sequence ID" value="NZ_JACONW010000048.1"/>
</dbReference>
<keyword evidence="1" id="KW-1133">Transmembrane helix</keyword>
<keyword evidence="4" id="KW-1185">Reference proteome</keyword>
<protein>
    <submittedName>
        <fullName evidence="3">ADP-ribosylating toxin</fullName>
    </submittedName>
</protein>
<evidence type="ECO:0000313" key="4">
    <source>
        <dbReference type="Proteomes" id="UP000651852"/>
    </source>
</evidence>